<evidence type="ECO:0000256" key="3">
    <source>
        <dbReference type="ARBA" id="ARBA00023316"/>
    </source>
</evidence>
<dbReference type="InterPro" id="IPR012997">
    <property type="entry name" value="RplA"/>
</dbReference>
<dbReference type="InterPro" id="IPR034718">
    <property type="entry name" value="RlpA"/>
</dbReference>
<dbReference type="NCBIfam" id="TIGR00413">
    <property type="entry name" value="rlpA"/>
    <property type="match status" value="1"/>
</dbReference>
<evidence type="ECO:0000259" key="4">
    <source>
        <dbReference type="PROSITE" id="PS51724"/>
    </source>
</evidence>
<dbReference type="PROSITE" id="PS51257">
    <property type="entry name" value="PROKAR_LIPOPROTEIN"/>
    <property type="match status" value="1"/>
</dbReference>
<evidence type="ECO:0000256" key="2">
    <source>
        <dbReference type="ARBA" id="ARBA00023239"/>
    </source>
</evidence>
<dbReference type="InterPro" id="IPR007730">
    <property type="entry name" value="SPOR-like_dom"/>
</dbReference>
<name>A0A1W1CZB1_9ZZZZ</name>
<dbReference type="CDD" id="cd22268">
    <property type="entry name" value="DPBB_RlpA-like"/>
    <property type="match status" value="1"/>
</dbReference>
<accession>A0A1W1CZB1</accession>
<dbReference type="InterPro" id="IPR009009">
    <property type="entry name" value="RlpA-like_DPBB"/>
</dbReference>
<dbReference type="Gene3D" id="2.40.40.10">
    <property type="entry name" value="RlpA-like domain"/>
    <property type="match status" value="1"/>
</dbReference>
<dbReference type="GO" id="GO:0042834">
    <property type="term" value="F:peptidoglycan binding"/>
    <property type="evidence" value="ECO:0007669"/>
    <property type="project" value="InterPro"/>
</dbReference>
<keyword evidence="5" id="KW-0449">Lipoprotein</keyword>
<keyword evidence="2" id="KW-0456">Lyase</keyword>
<reference evidence="5" key="1">
    <citation type="submission" date="2016-10" db="EMBL/GenBank/DDBJ databases">
        <authorList>
            <person name="de Groot N.N."/>
        </authorList>
    </citation>
    <scope>NUCLEOTIDE SEQUENCE</scope>
</reference>
<dbReference type="AlphaFoldDB" id="A0A1W1CZB1"/>
<sequence>MKSILSILALMLVLFLQGCFEGYGYNGIFSATKYTSSARHKATMRSYYIKGKKYYPSYVAVGQVMRGISSWYGPNFHGKRTSNGERYNMYGNTAAHKTWPMDTMVRVRNLQNNKTVVVRINDRGPFVRGRVIDCSYSAGKRIGLDRSGIARVSIEVIGFAGKIESKAKIAKSIRTHTQTRRALSNFAIQVGAFEYAKGAYKTKKIYSRRYTRYRPIIKKLNRYGKVPLYRVLLMGFGSEQEAIDFRRKQNLNGAFIVRE</sequence>
<dbReference type="Pfam" id="PF03330">
    <property type="entry name" value="DPBB_1"/>
    <property type="match status" value="1"/>
</dbReference>
<dbReference type="InterPro" id="IPR036908">
    <property type="entry name" value="RlpA-like_sf"/>
</dbReference>
<keyword evidence="1" id="KW-0732">Signal</keyword>
<dbReference type="GO" id="GO:0071555">
    <property type="term" value="P:cell wall organization"/>
    <property type="evidence" value="ECO:0007669"/>
    <property type="project" value="UniProtKB-KW"/>
</dbReference>
<organism evidence="5">
    <name type="scientific">hydrothermal vent metagenome</name>
    <dbReference type="NCBI Taxonomy" id="652676"/>
    <lineage>
        <taxon>unclassified sequences</taxon>
        <taxon>metagenomes</taxon>
        <taxon>ecological metagenomes</taxon>
    </lineage>
</organism>
<protein>
    <submittedName>
        <fullName evidence="5">Rare lipoprotein A</fullName>
    </submittedName>
</protein>
<dbReference type="PANTHER" id="PTHR34183">
    <property type="entry name" value="ENDOLYTIC PEPTIDOGLYCAN TRANSGLYCOSYLASE RLPA"/>
    <property type="match status" value="1"/>
</dbReference>
<keyword evidence="3" id="KW-0961">Cell wall biogenesis/degradation</keyword>
<dbReference type="PANTHER" id="PTHR34183:SF1">
    <property type="entry name" value="ENDOLYTIC PEPTIDOGLYCAN TRANSGLYCOSYLASE RLPA"/>
    <property type="match status" value="1"/>
</dbReference>
<feature type="domain" description="SPOR" evidence="4">
    <location>
        <begin position="180"/>
        <end position="259"/>
    </location>
</feature>
<evidence type="ECO:0000256" key="1">
    <source>
        <dbReference type="ARBA" id="ARBA00022729"/>
    </source>
</evidence>
<dbReference type="SUPFAM" id="SSF50685">
    <property type="entry name" value="Barwin-like endoglucanases"/>
    <property type="match status" value="1"/>
</dbReference>
<dbReference type="GO" id="GO:0016829">
    <property type="term" value="F:lyase activity"/>
    <property type="evidence" value="ECO:0007669"/>
    <property type="project" value="UniProtKB-KW"/>
</dbReference>
<proteinExistence type="inferred from homology"/>
<dbReference type="EMBL" id="FPHM01000196">
    <property type="protein sequence ID" value="SFV71065.1"/>
    <property type="molecule type" value="Genomic_DNA"/>
</dbReference>
<gene>
    <name evidence="5" type="ORF">MNB_SV-13-1834</name>
</gene>
<dbReference type="Pfam" id="PF05036">
    <property type="entry name" value="SPOR"/>
    <property type="match status" value="1"/>
</dbReference>
<dbReference type="PROSITE" id="PS51724">
    <property type="entry name" value="SPOR"/>
    <property type="match status" value="1"/>
</dbReference>
<dbReference type="HAMAP" id="MF_02071">
    <property type="entry name" value="RlpA"/>
    <property type="match status" value="1"/>
</dbReference>
<evidence type="ECO:0000313" key="5">
    <source>
        <dbReference type="EMBL" id="SFV71065.1"/>
    </source>
</evidence>